<dbReference type="Proteomes" id="UP000054270">
    <property type="component" value="Unassembled WGS sequence"/>
</dbReference>
<evidence type="ECO:0000256" key="6">
    <source>
        <dbReference type="ARBA" id="ARBA00023242"/>
    </source>
</evidence>
<dbReference type="OMA" id="ACYISTR"/>
<dbReference type="CDD" id="cd19491">
    <property type="entry name" value="XRCC3"/>
    <property type="match status" value="1"/>
</dbReference>
<dbReference type="Pfam" id="PF08423">
    <property type="entry name" value="Rad51"/>
    <property type="match status" value="1"/>
</dbReference>
<dbReference type="PANTHER" id="PTHR46487">
    <property type="entry name" value="DNA REPAIR PROTEIN XRCC3"/>
    <property type="match status" value="1"/>
</dbReference>
<dbReference type="PANTHER" id="PTHR46487:SF1">
    <property type="entry name" value="DNA REPAIR PROTEIN XRCC3"/>
    <property type="match status" value="1"/>
</dbReference>
<evidence type="ECO:0000256" key="5">
    <source>
        <dbReference type="ARBA" id="ARBA00023204"/>
    </source>
</evidence>
<feature type="compositionally biased region" description="Basic and acidic residues" evidence="7">
    <location>
        <begin position="320"/>
        <end position="330"/>
    </location>
</feature>
<evidence type="ECO:0000256" key="3">
    <source>
        <dbReference type="ARBA" id="ARBA00022763"/>
    </source>
</evidence>
<evidence type="ECO:0000313" key="9">
    <source>
        <dbReference type="EMBL" id="KJA27475.1"/>
    </source>
</evidence>
<evidence type="ECO:0000256" key="1">
    <source>
        <dbReference type="ARBA" id="ARBA00004123"/>
    </source>
</evidence>
<dbReference type="GO" id="GO:0000722">
    <property type="term" value="P:telomere maintenance via recombination"/>
    <property type="evidence" value="ECO:0007669"/>
    <property type="project" value="TreeGrafter"/>
</dbReference>
<dbReference type="GO" id="GO:0045003">
    <property type="term" value="P:double-strand break repair via synthesis-dependent strand annealing"/>
    <property type="evidence" value="ECO:0007669"/>
    <property type="project" value="TreeGrafter"/>
</dbReference>
<evidence type="ECO:0000256" key="7">
    <source>
        <dbReference type="SAM" id="MobiDB-lite"/>
    </source>
</evidence>
<dbReference type="AlphaFoldDB" id="A0A0D2Q6T9"/>
<feature type="domain" description="RecA family profile 1" evidence="8">
    <location>
        <begin position="1"/>
        <end position="169"/>
    </location>
</feature>
<dbReference type="GO" id="GO:0005657">
    <property type="term" value="C:replication fork"/>
    <property type="evidence" value="ECO:0007669"/>
    <property type="project" value="TreeGrafter"/>
</dbReference>
<dbReference type="GO" id="GO:0090656">
    <property type="term" value="P:t-circle formation"/>
    <property type="evidence" value="ECO:0007669"/>
    <property type="project" value="TreeGrafter"/>
</dbReference>
<feature type="region of interest" description="Disordered" evidence="7">
    <location>
        <begin position="308"/>
        <end position="330"/>
    </location>
</feature>
<dbReference type="InterPro" id="IPR047348">
    <property type="entry name" value="XRCC3-like_C"/>
</dbReference>
<keyword evidence="4" id="KW-0067">ATP-binding</keyword>
<comment type="subcellular location">
    <subcellularLocation>
        <location evidence="1">Nucleus</location>
    </subcellularLocation>
</comment>
<name>A0A0D2Q6T9_HYPSF</name>
<dbReference type="OrthoDB" id="1861185at2759"/>
<keyword evidence="5" id="KW-0234">DNA repair</keyword>
<keyword evidence="10" id="KW-1185">Reference proteome</keyword>
<dbReference type="GO" id="GO:0071140">
    <property type="term" value="P:resolution of mitotic recombination intermediates"/>
    <property type="evidence" value="ECO:0007669"/>
    <property type="project" value="TreeGrafter"/>
</dbReference>
<dbReference type="GO" id="GO:0061982">
    <property type="term" value="P:meiosis I cell cycle process"/>
    <property type="evidence" value="ECO:0007669"/>
    <property type="project" value="UniProtKB-ARBA"/>
</dbReference>
<dbReference type="PROSITE" id="PS50162">
    <property type="entry name" value="RECA_2"/>
    <property type="match status" value="1"/>
</dbReference>
<feature type="region of interest" description="Disordered" evidence="7">
    <location>
        <begin position="344"/>
        <end position="366"/>
    </location>
</feature>
<evidence type="ECO:0000313" key="10">
    <source>
        <dbReference type="Proteomes" id="UP000054270"/>
    </source>
</evidence>
<dbReference type="GO" id="GO:0033065">
    <property type="term" value="C:Rad51C-XRCC3 complex"/>
    <property type="evidence" value="ECO:0007669"/>
    <property type="project" value="TreeGrafter"/>
</dbReference>
<feature type="region of interest" description="Disordered" evidence="7">
    <location>
        <begin position="384"/>
        <end position="407"/>
    </location>
</feature>
<dbReference type="GO" id="GO:0005524">
    <property type="term" value="F:ATP binding"/>
    <property type="evidence" value="ECO:0007669"/>
    <property type="project" value="UniProtKB-KW"/>
</dbReference>
<accession>A0A0D2Q6T9</accession>
<dbReference type="EMBL" id="KN817524">
    <property type="protein sequence ID" value="KJA27475.1"/>
    <property type="molecule type" value="Genomic_DNA"/>
</dbReference>
<sequence length="407" mass="44408">MLGGGLRTGMVWEVVGESAAGKTQFALQSSLFIQLPQESGGMNGSACYLTTSSKLPTTRLLQISQTNDRLAIASCGLEHIHTLATPTVSILQHVLTTVLPSFIKDQKSKPGGKPIKLLVIDALGELFHSNDKTTTSTLVARSKDLVNISAILHDISADHQLAVLVLNEVIDVFDQPSGRVTGNQQGLLYEYQSRWFNSADFFGEKKKEASLGLVWANQVNTRIMLSRTGRRKYINPEELSKRVRLSNSSEISEQPTVQSEDPQSTLIRRFSVIFSNVCLPFSLDYIVSEGGILVLPDQQIRPGDGLSITWTSSANSPSTESREQATRYRTDDTSFVPHTEALPEAESGTSLTKVQGDDDHLRSNADSYDSLDWDALEQTLSQAPIAGNLVPPSTTVDTLSFAPDEPS</sequence>
<dbReference type="STRING" id="945553.A0A0D2Q6T9"/>
<dbReference type="GO" id="GO:0140664">
    <property type="term" value="F:ATP-dependent DNA damage sensor activity"/>
    <property type="evidence" value="ECO:0007669"/>
    <property type="project" value="InterPro"/>
</dbReference>
<keyword evidence="3" id="KW-0227">DNA damage</keyword>
<proteinExistence type="predicted"/>
<dbReference type="SUPFAM" id="SSF52540">
    <property type="entry name" value="P-loop containing nucleoside triphosphate hydrolases"/>
    <property type="match status" value="1"/>
</dbReference>
<dbReference type="InterPro" id="IPR027417">
    <property type="entry name" value="P-loop_NTPase"/>
</dbReference>
<evidence type="ECO:0000256" key="4">
    <source>
        <dbReference type="ARBA" id="ARBA00022840"/>
    </source>
</evidence>
<dbReference type="GO" id="GO:0000400">
    <property type="term" value="F:four-way junction DNA binding"/>
    <property type="evidence" value="ECO:0007669"/>
    <property type="project" value="TreeGrafter"/>
</dbReference>
<keyword evidence="6" id="KW-0539">Nucleus</keyword>
<dbReference type="InterPro" id="IPR020588">
    <property type="entry name" value="RecA_ATP-bd"/>
</dbReference>
<keyword evidence="2" id="KW-0547">Nucleotide-binding</keyword>
<dbReference type="InterPro" id="IPR013632">
    <property type="entry name" value="Rad51_C"/>
</dbReference>
<evidence type="ECO:0000256" key="2">
    <source>
        <dbReference type="ARBA" id="ARBA00022741"/>
    </source>
</evidence>
<feature type="compositionally biased region" description="Polar residues" evidence="7">
    <location>
        <begin position="308"/>
        <end position="319"/>
    </location>
</feature>
<reference evidence="10" key="1">
    <citation type="submission" date="2014-04" db="EMBL/GenBank/DDBJ databases">
        <title>Evolutionary Origins and Diversification of the Mycorrhizal Mutualists.</title>
        <authorList>
            <consortium name="DOE Joint Genome Institute"/>
            <consortium name="Mycorrhizal Genomics Consortium"/>
            <person name="Kohler A."/>
            <person name="Kuo A."/>
            <person name="Nagy L.G."/>
            <person name="Floudas D."/>
            <person name="Copeland A."/>
            <person name="Barry K.W."/>
            <person name="Cichocki N."/>
            <person name="Veneault-Fourrey C."/>
            <person name="LaButti K."/>
            <person name="Lindquist E.A."/>
            <person name="Lipzen A."/>
            <person name="Lundell T."/>
            <person name="Morin E."/>
            <person name="Murat C."/>
            <person name="Riley R."/>
            <person name="Ohm R."/>
            <person name="Sun H."/>
            <person name="Tunlid A."/>
            <person name="Henrissat B."/>
            <person name="Grigoriev I.V."/>
            <person name="Hibbett D.S."/>
            <person name="Martin F."/>
        </authorList>
    </citation>
    <scope>NUCLEOTIDE SEQUENCE [LARGE SCALE GENOMIC DNA]</scope>
    <source>
        <strain evidence="10">FD-334 SS-4</strain>
    </source>
</reference>
<evidence type="ECO:0000259" key="8">
    <source>
        <dbReference type="PROSITE" id="PS50162"/>
    </source>
</evidence>
<gene>
    <name evidence="9" type="ORF">HYPSUDRAFT_63152</name>
</gene>
<organism evidence="9 10">
    <name type="scientific">Hypholoma sublateritium (strain FD-334 SS-4)</name>
    <dbReference type="NCBI Taxonomy" id="945553"/>
    <lineage>
        <taxon>Eukaryota</taxon>
        <taxon>Fungi</taxon>
        <taxon>Dikarya</taxon>
        <taxon>Basidiomycota</taxon>
        <taxon>Agaricomycotina</taxon>
        <taxon>Agaricomycetes</taxon>
        <taxon>Agaricomycetidae</taxon>
        <taxon>Agaricales</taxon>
        <taxon>Agaricineae</taxon>
        <taxon>Strophariaceae</taxon>
        <taxon>Hypholoma</taxon>
    </lineage>
</organism>
<dbReference type="Gene3D" id="3.40.50.300">
    <property type="entry name" value="P-loop containing nucleotide triphosphate hydrolases"/>
    <property type="match status" value="1"/>
</dbReference>
<protein>
    <recommendedName>
        <fullName evidence="8">RecA family profile 1 domain-containing protein</fullName>
    </recommendedName>
</protein>